<sequence>MTASCRWDGTVAGPKGMLRGSWRILHPPPSRLCRLAAQWWGVAAAESTPERPIGRVVPLFPRRAEEFPATVVQTLDLELRNHLRPDCDHPDEQGDRCQCGGFFHENPEHGLLPCWNV</sequence>
<dbReference type="AlphaFoldDB" id="A0A837CM93"/>
<dbReference type="EMBL" id="ADOU02000004">
    <property type="protein sequence ID" value="KGJ70440.1"/>
    <property type="molecule type" value="Genomic_DNA"/>
</dbReference>
<name>A0A837CM93_9BRAD</name>
<gene>
    <name evidence="1" type="ORF">BJA5080_06922</name>
</gene>
<evidence type="ECO:0000313" key="2">
    <source>
        <dbReference type="Proteomes" id="UP000024900"/>
    </source>
</evidence>
<reference evidence="1 2" key="1">
    <citation type="journal article" date="2014" name="BMC Genomics">
        <title>Comparative genomics of Bradyrhizobium japonicum CPAC 15 and Bradyrhizobium diazoefficiens CPAC 7: elite model strains for understanding symbiotic performance with soybean.</title>
        <authorList>
            <person name="Siqueira A.F."/>
            <person name="Ormeno-Orrillo E."/>
            <person name="Souza R.C."/>
            <person name="Rodrigues E.P."/>
            <person name="Almeida L.G."/>
            <person name="Barcellos F.G."/>
            <person name="Batista J.S."/>
            <person name="Nakatami A.S."/>
            <person name="Martinez-Romero E."/>
            <person name="Vasconcelos A.T."/>
            <person name="Hungria M."/>
        </authorList>
    </citation>
    <scope>NUCLEOTIDE SEQUENCE [LARGE SCALE GENOMIC DNA]</scope>
    <source>
        <strain evidence="1 2">SEMIA 5080</strain>
    </source>
</reference>
<proteinExistence type="predicted"/>
<organism evidence="1 2">
    <name type="scientific">Bradyrhizobium diazoefficiens SEMIA 5080</name>
    <dbReference type="NCBI Taxonomy" id="754504"/>
    <lineage>
        <taxon>Bacteria</taxon>
        <taxon>Pseudomonadati</taxon>
        <taxon>Pseudomonadota</taxon>
        <taxon>Alphaproteobacteria</taxon>
        <taxon>Hyphomicrobiales</taxon>
        <taxon>Nitrobacteraceae</taxon>
        <taxon>Bradyrhizobium</taxon>
    </lineage>
</organism>
<protein>
    <submittedName>
        <fullName evidence="1">Uncharacterized protein</fullName>
    </submittedName>
</protein>
<dbReference type="Proteomes" id="UP000024900">
    <property type="component" value="Unassembled WGS sequence"/>
</dbReference>
<accession>A0A837CM93</accession>
<evidence type="ECO:0000313" key="1">
    <source>
        <dbReference type="EMBL" id="KGJ70440.1"/>
    </source>
</evidence>
<comment type="caution">
    <text evidence="1">The sequence shown here is derived from an EMBL/GenBank/DDBJ whole genome shotgun (WGS) entry which is preliminary data.</text>
</comment>